<dbReference type="GO" id="GO:0001228">
    <property type="term" value="F:DNA-binding transcription activator activity, RNA polymerase II-specific"/>
    <property type="evidence" value="ECO:0007669"/>
    <property type="project" value="TreeGrafter"/>
</dbReference>
<feature type="domain" description="BZIP" evidence="4">
    <location>
        <begin position="73"/>
        <end position="87"/>
    </location>
</feature>
<comment type="caution">
    <text evidence="5">The sequence shown here is derived from an EMBL/GenBank/DDBJ whole genome shotgun (WGS) entry which is preliminary data.</text>
</comment>
<dbReference type="GO" id="GO:0000976">
    <property type="term" value="F:transcription cis-regulatory region binding"/>
    <property type="evidence" value="ECO:0007669"/>
    <property type="project" value="InterPro"/>
</dbReference>
<feature type="region of interest" description="Disordered" evidence="3">
    <location>
        <begin position="263"/>
        <end position="476"/>
    </location>
</feature>
<feature type="compositionally biased region" description="Polar residues" evidence="3">
    <location>
        <begin position="465"/>
        <end position="476"/>
    </location>
</feature>
<evidence type="ECO:0000256" key="1">
    <source>
        <dbReference type="ARBA" id="ARBA00004123"/>
    </source>
</evidence>
<dbReference type="InterPro" id="IPR004827">
    <property type="entry name" value="bZIP"/>
</dbReference>
<feature type="compositionally biased region" description="Low complexity" evidence="3">
    <location>
        <begin position="160"/>
        <end position="180"/>
    </location>
</feature>
<accession>A0A4U0TQU4</accession>
<dbReference type="GO" id="GO:0090575">
    <property type="term" value="C:RNA polymerase II transcription regulator complex"/>
    <property type="evidence" value="ECO:0007669"/>
    <property type="project" value="TreeGrafter"/>
</dbReference>
<keyword evidence="2" id="KW-0539">Nucleus</keyword>
<feature type="compositionally biased region" description="Low complexity" evidence="3">
    <location>
        <begin position="283"/>
        <end position="318"/>
    </location>
</feature>
<dbReference type="InterPro" id="IPR046347">
    <property type="entry name" value="bZIP_sf"/>
</dbReference>
<feature type="compositionally biased region" description="Basic and acidic residues" evidence="3">
    <location>
        <begin position="340"/>
        <end position="358"/>
    </location>
</feature>
<dbReference type="PANTHER" id="PTHR40621:SF9">
    <property type="entry name" value="MEAB PROTEIN"/>
    <property type="match status" value="1"/>
</dbReference>
<comment type="subcellular location">
    <subcellularLocation>
        <location evidence="1">Nucleus</location>
    </subcellularLocation>
</comment>
<feature type="compositionally biased region" description="Low complexity" evidence="3">
    <location>
        <begin position="222"/>
        <end position="231"/>
    </location>
</feature>
<evidence type="ECO:0000256" key="2">
    <source>
        <dbReference type="ARBA" id="ARBA00023242"/>
    </source>
</evidence>
<gene>
    <name evidence="5" type="ORF">B0A50_06727</name>
</gene>
<feature type="compositionally biased region" description="Polar residues" evidence="3">
    <location>
        <begin position="361"/>
        <end position="370"/>
    </location>
</feature>
<dbReference type="EMBL" id="NAJL01000044">
    <property type="protein sequence ID" value="TKA24407.1"/>
    <property type="molecule type" value="Genomic_DNA"/>
</dbReference>
<feature type="compositionally biased region" description="Low complexity" evidence="3">
    <location>
        <begin position="415"/>
        <end position="428"/>
    </location>
</feature>
<protein>
    <recommendedName>
        <fullName evidence="4">BZIP domain-containing protein</fullName>
    </recommendedName>
</protein>
<dbReference type="InterPro" id="IPR050936">
    <property type="entry name" value="AP-1-like"/>
</dbReference>
<feature type="compositionally biased region" description="Polar residues" evidence="3">
    <location>
        <begin position="263"/>
        <end position="272"/>
    </location>
</feature>
<dbReference type="CDD" id="cd14688">
    <property type="entry name" value="bZIP_YAP"/>
    <property type="match status" value="1"/>
</dbReference>
<evidence type="ECO:0000313" key="6">
    <source>
        <dbReference type="Proteomes" id="UP000308549"/>
    </source>
</evidence>
<proteinExistence type="predicted"/>
<dbReference type="SUPFAM" id="SSF57959">
    <property type="entry name" value="Leucine zipper domain"/>
    <property type="match status" value="1"/>
</dbReference>
<keyword evidence="6" id="KW-1185">Reference proteome</keyword>
<feature type="compositionally biased region" description="Polar residues" evidence="3">
    <location>
        <begin position="378"/>
        <end position="389"/>
    </location>
</feature>
<reference evidence="5 6" key="1">
    <citation type="submission" date="2017-03" db="EMBL/GenBank/DDBJ databases">
        <title>Genomes of endolithic fungi from Antarctica.</title>
        <authorList>
            <person name="Coleine C."/>
            <person name="Masonjones S."/>
            <person name="Stajich J.E."/>
        </authorList>
    </citation>
    <scope>NUCLEOTIDE SEQUENCE [LARGE SCALE GENOMIC DNA]</scope>
    <source>
        <strain evidence="5 6">CCFEE 6315</strain>
    </source>
</reference>
<evidence type="ECO:0000259" key="4">
    <source>
        <dbReference type="PROSITE" id="PS00036"/>
    </source>
</evidence>
<sequence length="476" mass="51428">MSGHGVAAEDDDDDEMAVSSQLEASAGVHDGTPSSVESTPEPDVPHEAAAEQPAQPQKRKGGRKPIYATSEERKQRNRQAQAAFRERRTEYIKQLEATIKTNEETLGSLQQSHRTAADECLMLRYKNSLLERILLEKGIDVQAELQLKTGSSILPQGYVPPGTSAPQQQQTAQPPLQRTAVQRQHARRSGGPAFLPKLAPGQPSQDANYTNGSPQGHPTPPSHASSPTNAPLRSPMTIQQGGATPPASAVLAQGQQQYPAFARSSQQPNTGFYQIPHQPSPEYQRQAQQAPQPSRYQSSVSAVSSHSNGSQQGSGPPHMTTGQGSLSINAGQPPASAYYPKHEYDTEHNHPMLDHAEQDAATDQQSNSPPHQLRGTYPPQSQYDQQRQAGGSADLYQRPSYGGAQRQSQQIGMHSQSYSQAQIGQQQSNPTSAGASGQFAMGQVIDPNDPLLDADPFGLSASMHYPTSYSPMDQRR</sequence>
<feature type="compositionally biased region" description="Polar residues" evidence="3">
    <location>
        <begin position="405"/>
        <end position="414"/>
    </location>
</feature>
<dbReference type="AlphaFoldDB" id="A0A4U0TQU4"/>
<dbReference type="PROSITE" id="PS00036">
    <property type="entry name" value="BZIP_BASIC"/>
    <property type="match status" value="1"/>
</dbReference>
<evidence type="ECO:0000313" key="5">
    <source>
        <dbReference type="EMBL" id="TKA24407.1"/>
    </source>
</evidence>
<evidence type="ECO:0000256" key="3">
    <source>
        <dbReference type="SAM" id="MobiDB-lite"/>
    </source>
</evidence>
<feature type="region of interest" description="Disordered" evidence="3">
    <location>
        <begin position="1"/>
        <end position="84"/>
    </location>
</feature>
<feature type="compositionally biased region" description="Polar residues" evidence="3">
    <location>
        <begin position="202"/>
        <end position="216"/>
    </location>
</feature>
<dbReference type="SMART" id="SM00338">
    <property type="entry name" value="BRLZ"/>
    <property type="match status" value="1"/>
</dbReference>
<dbReference type="OrthoDB" id="2285533at2759"/>
<feature type="compositionally biased region" description="Polar residues" evidence="3">
    <location>
        <begin position="320"/>
        <end position="330"/>
    </location>
</feature>
<organism evidence="5 6">
    <name type="scientific">Salinomyces thailandicus</name>
    <dbReference type="NCBI Taxonomy" id="706561"/>
    <lineage>
        <taxon>Eukaryota</taxon>
        <taxon>Fungi</taxon>
        <taxon>Dikarya</taxon>
        <taxon>Ascomycota</taxon>
        <taxon>Pezizomycotina</taxon>
        <taxon>Dothideomycetes</taxon>
        <taxon>Dothideomycetidae</taxon>
        <taxon>Mycosphaerellales</taxon>
        <taxon>Teratosphaeriaceae</taxon>
        <taxon>Salinomyces</taxon>
    </lineage>
</organism>
<dbReference type="Gene3D" id="1.20.5.170">
    <property type="match status" value="1"/>
</dbReference>
<name>A0A4U0TQU4_9PEZI</name>
<dbReference type="PANTHER" id="PTHR40621">
    <property type="entry name" value="TRANSCRIPTION FACTOR KAPC-RELATED"/>
    <property type="match status" value="1"/>
</dbReference>
<feature type="region of interest" description="Disordered" evidence="3">
    <location>
        <begin position="156"/>
        <end position="246"/>
    </location>
</feature>
<dbReference type="Proteomes" id="UP000308549">
    <property type="component" value="Unassembled WGS sequence"/>
</dbReference>